<evidence type="ECO:0000313" key="1">
    <source>
        <dbReference type="EMBL" id="CDW45350.1"/>
    </source>
</evidence>
<reference evidence="1" key="1">
    <citation type="submission" date="2014-05" db="EMBL/GenBank/DDBJ databases">
        <authorList>
            <person name="Chronopoulou M."/>
        </authorList>
    </citation>
    <scope>NUCLEOTIDE SEQUENCE</scope>
    <source>
        <tissue evidence="1">Whole organism</tissue>
    </source>
</reference>
<feature type="non-terminal residue" evidence="1">
    <location>
        <position position="1"/>
    </location>
</feature>
<organism evidence="1">
    <name type="scientific">Lepeophtheirus salmonis</name>
    <name type="common">Salmon louse</name>
    <name type="synonym">Caligus salmonis</name>
    <dbReference type="NCBI Taxonomy" id="72036"/>
    <lineage>
        <taxon>Eukaryota</taxon>
        <taxon>Metazoa</taxon>
        <taxon>Ecdysozoa</taxon>
        <taxon>Arthropoda</taxon>
        <taxon>Crustacea</taxon>
        <taxon>Multicrustacea</taxon>
        <taxon>Hexanauplia</taxon>
        <taxon>Copepoda</taxon>
        <taxon>Siphonostomatoida</taxon>
        <taxon>Caligidae</taxon>
        <taxon>Lepeophtheirus</taxon>
    </lineage>
</organism>
<name>A0A0K2V4Y4_LEPSM</name>
<accession>A0A0K2V4Y4</accession>
<protein>
    <submittedName>
        <fullName evidence="1">Uncharacterized protein</fullName>
    </submittedName>
</protein>
<proteinExistence type="predicted"/>
<dbReference type="EMBL" id="HACA01027989">
    <property type="protein sequence ID" value="CDW45350.1"/>
    <property type="molecule type" value="Transcribed_RNA"/>
</dbReference>
<dbReference type="AlphaFoldDB" id="A0A0K2V4Y4"/>
<sequence>HKYKVCGFILLLLSSQLYNTFYFSFTPAFPNYERNPCSFVISSIKYLPTFPTPYFKLNNISIKVRHICF</sequence>